<evidence type="ECO:0000259" key="10">
    <source>
        <dbReference type="PROSITE" id="PS51195"/>
    </source>
</evidence>
<dbReference type="InterPro" id="IPR011545">
    <property type="entry name" value="DEAD/DEAH_box_helicase_dom"/>
</dbReference>
<reference evidence="11" key="2">
    <citation type="journal article" date="2021" name="Microbiome">
        <title>Successional dynamics and alternative stable states in a saline activated sludge microbial community over 9 years.</title>
        <authorList>
            <person name="Wang Y."/>
            <person name="Ye J."/>
            <person name="Ju F."/>
            <person name="Liu L."/>
            <person name="Boyd J.A."/>
            <person name="Deng Y."/>
            <person name="Parks D.H."/>
            <person name="Jiang X."/>
            <person name="Yin X."/>
            <person name="Woodcroft B.J."/>
            <person name="Tyson G.W."/>
            <person name="Hugenholtz P."/>
            <person name="Polz M.F."/>
            <person name="Zhang T."/>
        </authorList>
    </citation>
    <scope>NUCLEOTIDE SEQUENCE</scope>
    <source>
        <strain evidence="11">HKST-UBA15</strain>
    </source>
</reference>
<dbReference type="PANTHER" id="PTHR47959">
    <property type="entry name" value="ATP-DEPENDENT RNA HELICASE RHLE-RELATED"/>
    <property type="match status" value="1"/>
</dbReference>
<sequence>MYTQRFGQASHGRRNRFNRRSNRKVSKGVNPSLFVNKITTSVEENVYEPQFTFEDFNISQELKSNLKYKGFHKPMPIQDQAIPHLLQGKDLIGIANTGTGKTLAFLVPMLEKVMNLENEKVLIIAPTRELAVQIEEDLHALTYRISVNKVVCIGGTSINQQIYKLRMNNQFVIGTPGRLLDLEKRRALNFNRFTNIVLDEVDRMFDMGFVDDIKFILSQLPESRQSLFFSATLDNKIEGLIRSHSKDPVMVSVKTRETADHVDQDVVKVAYGQNKMEVLHDMLIKEEFEKVLIFGRTKMGVHRLSEDLLRRGFKAESIHGDKTQYQRQRSLKNFKENRVNILVATDVAARGLDIPNVSHVINFEAPDNYTDYVHRIGRTGRGNKMGKALTFVQ</sequence>
<feature type="region of interest" description="Disordered" evidence="7">
    <location>
        <begin position="1"/>
        <end position="24"/>
    </location>
</feature>
<evidence type="ECO:0000313" key="12">
    <source>
        <dbReference type="Proteomes" id="UP000745577"/>
    </source>
</evidence>
<dbReference type="GO" id="GO:0003676">
    <property type="term" value="F:nucleic acid binding"/>
    <property type="evidence" value="ECO:0007669"/>
    <property type="project" value="InterPro"/>
</dbReference>
<accession>A0A955L054</accession>
<dbReference type="InterPro" id="IPR044742">
    <property type="entry name" value="DEAD/DEAH_RhlB"/>
</dbReference>
<dbReference type="InterPro" id="IPR027417">
    <property type="entry name" value="P-loop_NTPase"/>
</dbReference>
<evidence type="ECO:0000259" key="9">
    <source>
        <dbReference type="PROSITE" id="PS51194"/>
    </source>
</evidence>
<dbReference type="SMART" id="SM00490">
    <property type="entry name" value="HELICc"/>
    <property type="match status" value="1"/>
</dbReference>
<gene>
    <name evidence="11" type="ORF">KC675_01115</name>
</gene>
<evidence type="ECO:0000256" key="6">
    <source>
        <dbReference type="PROSITE-ProRule" id="PRU00552"/>
    </source>
</evidence>
<organism evidence="11 12">
    <name type="scientific">Candidatus Dojkabacteria bacterium</name>
    <dbReference type="NCBI Taxonomy" id="2099670"/>
    <lineage>
        <taxon>Bacteria</taxon>
        <taxon>Candidatus Dojkabacteria</taxon>
    </lineage>
</organism>
<comment type="similarity">
    <text evidence="5">Belongs to the DEAD box helicase family.</text>
</comment>
<dbReference type="Pfam" id="PF00271">
    <property type="entry name" value="Helicase_C"/>
    <property type="match status" value="1"/>
</dbReference>
<evidence type="ECO:0000259" key="8">
    <source>
        <dbReference type="PROSITE" id="PS51192"/>
    </source>
</evidence>
<dbReference type="AlphaFoldDB" id="A0A955L054"/>
<evidence type="ECO:0000256" key="5">
    <source>
        <dbReference type="ARBA" id="ARBA00038437"/>
    </source>
</evidence>
<dbReference type="PROSITE" id="PS51194">
    <property type="entry name" value="HELICASE_CTER"/>
    <property type="match status" value="1"/>
</dbReference>
<dbReference type="GO" id="GO:0005829">
    <property type="term" value="C:cytosol"/>
    <property type="evidence" value="ECO:0007669"/>
    <property type="project" value="TreeGrafter"/>
</dbReference>
<keyword evidence="4" id="KW-0067">ATP-binding</keyword>
<evidence type="ECO:0000256" key="4">
    <source>
        <dbReference type="ARBA" id="ARBA00022840"/>
    </source>
</evidence>
<feature type="compositionally biased region" description="Basic residues" evidence="7">
    <location>
        <begin position="11"/>
        <end position="24"/>
    </location>
</feature>
<dbReference type="Gene3D" id="3.40.50.300">
    <property type="entry name" value="P-loop containing nucleotide triphosphate hydrolases"/>
    <property type="match status" value="2"/>
</dbReference>
<proteinExistence type="inferred from homology"/>
<feature type="domain" description="DEAD-box RNA helicase Q" evidence="10">
    <location>
        <begin position="51"/>
        <end position="79"/>
    </location>
</feature>
<keyword evidence="2" id="KW-0378">Hydrolase</keyword>
<comment type="caution">
    <text evidence="11">The sequence shown here is derived from an EMBL/GenBank/DDBJ whole genome shotgun (WGS) entry which is preliminary data.</text>
</comment>
<dbReference type="Proteomes" id="UP000745577">
    <property type="component" value="Unassembled WGS sequence"/>
</dbReference>
<dbReference type="PROSITE" id="PS51192">
    <property type="entry name" value="HELICASE_ATP_BIND_1"/>
    <property type="match status" value="1"/>
</dbReference>
<feature type="domain" description="Helicase C-terminal" evidence="9">
    <location>
        <begin position="278"/>
        <end position="393"/>
    </location>
</feature>
<dbReference type="CDD" id="cd18787">
    <property type="entry name" value="SF2_C_DEAD"/>
    <property type="match status" value="1"/>
</dbReference>
<dbReference type="SMART" id="SM00487">
    <property type="entry name" value="DEXDc"/>
    <property type="match status" value="1"/>
</dbReference>
<evidence type="ECO:0000256" key="2">
    <source>
        <dbReference type="ARBA" id="ARBA00022801"/>
    </source>
</evidence>
<keyword evidence="1" id="KW-0547">Nucleotide-binding</keyword>
<dbReference type="PANTHER" id="PTHR47959:SF13">
    <property type="entry name" value="ATP-DEPENDENT RNA HELICASE RHLE"/>
    <property type="match status" value="1"/>
</dbReference>
<evidence type="ECO:0000313" key="11">
    <source>
        <dbReference type="EMBL" id="MCA9379758.1"/>
    </source>
</evidence>
<dbReference type="CDD" id="cd00268">
    <property type="entry name" value="DEADc"/>
    <property type="match status" value="1"/>
</dbReference>
<dbReference type="InterPro" id="IPR050079">
    <property type="entry name" value="DEAD_box_RNA_helicase"/>
</dbReference>
<dbReference type="EMBL" id="JAGQLL010000011">
    <property type="protein sequence ID" value="MCA9379758.1"/>
    <property type="molecule type" value="Genomic_DNA"/>
</dbReference>
<feature type="domain" description="Helicase ATP-binding" evidence="8">
    <location>
        <begin position="82"/>
        <end position="251"/>
    </location>
</feature>
<dbReference type="PROSITE" id="PS51195">
    <property type="entry name" value="Q_MOTIF"/>
    <property type="match status" value="1"/>
</dbReference>
<dbReference type="InterPro" id="IPR001650">
    <property type="entry name" value="Helicase_C-like"/>
</dbReference>
<dbReference type="Pfam" id="PF00270">
    <property type="entry name" value="DEAD"/>
    <property type="match status" value="1"/>
</dbReference>
<reference evidence="11" key="1">
    <citation type="submission" date="2020-04" db="EMBL/GenBank/DDBJ databases">
        <authorList>
            <person name="Zhang T."/>
        </authorList>
    </citation>
    <scope>NUCLEOTIDE SEQUENCE</scope>
    <source>
        <strain evidence="11">HKST-UBA15</strain>
    </source>
</reference>
<dbReference type="SUPFAM" id="SSF52540">
    <property type="entry name" value="P-loop containing nucleoside triphosphate hydrolases"/>
    <property type="match status" value="1"/>
</dbReference>
<evidence type="ECO:0000256" key="7">
    <source>
        <dbReference type="SAM" id="MobiDB-lite"/>
    </source>
</evidence>
<name>A0A955L054_9BACT</name>
<evidence type="ECO:0000256" key="1">
    <source>
        <dbReference type="ARBA" id="ARBA00022741"/>
    </source>
</evidence>
<dbReference type="GO" id="GO:0016787">
    <property type="term" value="F:hydrolase activity"/>
    <property type="evidence" value="ECO:0007669"/>
    <property type="project" value="UniProtKB-KW"/>
</dbReference>
<evidence type="ECO:0000256" key="3">
    <source>
        <dbReference type="ARBA" id="ARBA00022806"/>
    </source>
</evidence>
<dbReference type="GO" id="GO:0005524">
    <property type="term" value="F:ATP binding"/>
    <property type="evidence" value="ECO:0007669"/>
    <property type="project" value="UniProtKB-KW"/>
</dbReference>
<keyword evidence="3 11" id="KW-0347">Helicase</keyword>
<dbReference type="GO" id="GO:0003724">
    <property type="term" value="F:RNA helicase activity"/>
    <property type="evidence" value="ECO:0007669"/>
    <property type="project" value="InterPro"/>
</dbReference>
<feature type="short sequence motif" description="Q motif" evidence="6">
    <location>
        <begin position="51"/>
        <end position="79"/>
    </location>
</feature>
<dbReference type="InterPro" id="IPR014001">
    <property type="entry name" value="Helicase_ATP-bd"/>
</dbReference>
<protein>
    <submittedName>
        <fullName evidence="11">DEAD/DEAH box helicase</fullName>
    </submittedName>
</protein>
<dbReference type="InterPro" id="IPR014014">
    <property type="entry name" value="RNA_helicase_DEAD_Q_motif"/>
</dbReference>